<dbReference type="GO" id="GO:0006364">
    <property type="term" value="P:rRNA processing"/>
    <property type="evidence" value="ECO:0007669"/>
    <property type="project" value="UniProtKB-KW"/>
</dbReference>
<name>A0AAD3D5X4_9STRA</name>
<dbReference type="InterPro" id="IPR047021">
    <property type="entry name" value="REXO1/3/4-like"/>
</dbReference>
<dbReference type="FunFam" id="3.30.420.10:FF:000007">
    <property type="entry name" value="Interferon-stimulated exonuclease gene 20"/>
    <property type="match status" value="1"/>
</dbReference>
<evidence type="ECO:0000256" key="6">
    <source>
        <dbReference type="ARBA" id="ARBA00022801"/>
    </source>
</evidence>
<protein>
    <recommendedName>
        <fullName evidence="3">RNA exonuclease 4</fullName>
    </recommendedName>
</protein>
<comment type="similarity">
    <text evidence="2">Belongs to the REXO4 family.</text>
</comment>
<sequence length="276" mass="31347">MCAPTPIPMQPCIETCQEVQEVANKAPKRKQPNSPKSKGKRNQSKQQKPNTPNKNKNKKSPKKKKGPPKKKIVEYELTLEQEARYIAMDCEFVGVGPNGYKSALARVSLVDYNNAIILDTYVQVDEPVTDYRTFVSGIESHHLNEDAMESKQCIELVMRLLKGKILVGHGLKNDLGVMNIQHPWYDTRDTAKYEPFMKKTKKNAPPTSMPNPRKLKDLALTKLDRVIQKEGEPHCSIEDAIAALDLYKKARCKWEAAMSYKMNRTQQIAEASETNF</sequence>
<evidence type="ECO:0000256" key="4">
    <source>
        <dbReference type="ARBA" id="ARBA00022552"/>
    </source>
</evidence>
<dbReference type="GO" id="GO:0003676">
    <property type="term" value="F:nucleic acid binding"/>
    <property type="evidence" value="ECO:0007669"/>
    <property type="project" value="InterPro"/>
</dbReference>
<dbReference type="Gene3D" id="3.30.420.10">
    <property type="entry name" value="Ribonuclease H-like superfamily/Ribonuclease H"/>
    <property type="match status" value="1"/>
</dbReference>
<comment type="function">
    <text evidence="9">Exoribonuclease involved in ribosome biosynthesis. Involved in the processing of ITS1, the internal transcribed spacer localized between the 18S and 5.8S rRNAs.</text>
</comment>
<dbReference type="PANTHER" id="PTHR12801">
    <property type="entry name" value="RNA EXONUCLEASE REXO1 / RECO3 FAMILY MEMBER-RELATED"/>
    <property type="match status" value="1"/>
</dbReference>
<organism evidence="12 13">
    <name type="scientific">Chaetoceros tenuissimus</name>
    <dbReference type="NCBI Taxonomy" id="426638"/>
    <lineage>
        <taxon>Eukaryota</taxon>
        <taxon>Sar</taxon>
        <taxon>Stramenopiles</taxon>
        <taxon>Ochrophyta</taxon>
        <taxon>Bacillariophyta</taxon>
        <taxon>Coscinodiscophyceae</taxon>
        <taxon>Chaetocerotophycidae</taxon>
        <taxon>Chaetocerotales</taxon>
        <taxon>Chaetocerotaceae</taxon>
        <taxon>Chaetoceros</taxon>
    </lineage>
</organism>
<dbReference type="InterPro" id="IPR037431">
    <property type="entry name" value="REX4_DEDDh_dom"/>
</dbReference>
<keyword evidence="13" id="KW-1185">Reference proteome</keyword>
<dbReference type="EMBL" id="BLLK01000058">
    <property type="protein sequence ID" value="GFH57360.1"/>
    <property type="molecule type" value="Genomic_DNA"/>
</dbReference>
<dbReference type="InterPro" id="IPR036397">
    <property type="entry name" value="RNaseH_sf"/>
</dbReference>
<dbReference type="AlphaFoldDB" id="A0AAD3D5X4"/>
<evidence type="ECO:0000256" key="10">
    <source>
        <dbReference type="SAM" id="MobiDB-lite"/>
    </source>
</evidence>
<feature type="region of interest" description="Disordered" evidence="10">
    <location>
        <begin position="22"/>
        <end position="72"/>
    </location>
</feature>
<keyword evidence="7" id="KW-0269">Exonuclease</keyword>
<evidence type="ECO:0000256" key="7">
    <source>
        <dbReference type="ARBA" id="ARBA00022839"/>
    </source>
</evidence>
<evidence type="ECO:0000256" key="5">
    <source>
        <dbReference type="ARBA" id="ARBA00022722"/>
    </source>
</evidence>
<evidence type="ECO:0000256" key="9">
    <source>
        <dbReference type="ARBA" id="ARBA00025599"/>
    </source>
</evidence>
<dbReference type="CDD" id="cd06144">
    <property type="entry name" value="REX4_like"/>
    <property type="match status" value="1"/>
</dbReference>
<keyword evidence="4" id="KW-0698">rRNA processing</keyword>
<comment type="subcellular location">
    <subcellularLocation>
        <location evidence="1">Nucleus</location>
    </subcellularLocation>
</comment>
<feature type="compositionally biased region" description="Basic residues" evidence="10">
    <location>
        <begin position="26"/>
        <end position="43"/>
    </location>
</feature>
<evidence type="ECO:0000313" key="12">
    <source>
        <dbReference type="EMBL" id="GFH57360.1"/>
    </source>
</evidence>
<dbReference type="InterPro" id="IPR013520">
    <property type="entry name" value="Ribonucl_H"/>
</dbReference>
<reference evidence="12 13" key="1">
    <citation type="journal article" date="2021" name="Sci. Rep.">
        <title>The genome of the diatom Chaetoceros tenuissimus carries an ancient integrated fragment of an extant virus.</title>
        <authorList>
            <person name="Hongo Y."/>
            <person name="Kimura K."/>
            <person name="Takaki Y."/>
            <person name="Yoshida Y."/>
            <person name="Baba S."/>
            <person name="Kobayashi G."/>
            <person name="Nagasaki K."/>
            <person name="Hano T."/>
            <person name="Tomaru Y."/>
        </authorList>
    </citation>
    <scope>NUCLEOTIDE SEQUENCE [LARGE SCALE GENOMIC DNA]</scope>
    <source>
        <strain evidence="12 13">NIES-3715</strain>
    </source>
</reference>
<dbReference type="SUPFAM" id="SSF53098">
    <property type="entry name" value="Ribonuclease H-like"/>
    <property type="match status" value="1"/>
</dbReference>
<accession>A0AAD3D5X4</accession>
<feature type="compositionally biased region" description="Low complexity" evidence="10">
    <location>
        <begin position="44"/>
        <end position="54"/>
    </location>
</feature>
<keyword evidence="6" id="KW-0378">Hydrolase</keyword>
<comment type="caution">
    <text evidence="12">The sequence shown here is derived from an EMBL/GenBank/DDBJ whole genome shotgun (WGS) entry which is preliminary data.</text>
</comment>
<dbReference type="Proteomes" id="UP001054902">
    <property type="component" value="Unassembled WGS sequence"/>
</dbReference>
<proteinExistence type="inferred from homology"/>
<dbReference type="GO" id="GO:0005634">
    <property type="term" value="C:nucleus"/>
    <property type="evidence" value="ECO:0007669"/>
    <property type="project" value="UniProtKB-SubCell"/>
</dbReference>
<evidence type="ECO:0000256" key="3">
    <source>
        <dbReference type="ARBA" id="ARBA00016937"/>
    </source>
</evidence>
<gene>
    <name evidence="12" type="ORF">CTEN210_13836</name>
</gene>
<dbReference type="SMART" id="SM00479">
    <property type="entry name" value="EXOIII"/>
    <property type="match status" value="1"/>
</dbReference>
<evidence type="ECO:0000313" key="13">
    <source>
        <dbReference type="Proteomes" id="UP001054902"/>
    </source>
</evidence>
<dbReference type="PANTHER" id="PTHR12801:SF45">
    <property type="entry name" value="RNA EXONUCLEASE 4"/>
    <property type="match status" value="1"/>
</dbReference>
<evidence type="ECO:0000259" key="11">
    <source>
        <dbReference type="SMART" id="SM00479"/>
    </source>
</evidence>
<keyword evidence="8" id="KW-0539">Nucleus</keyword>
<dbReference type="Pfam" id="PF00929">
    <property type="entry name" value="RNase_T"/>
    <property type="match status" value="1"/>
</dbReference>
<feature type="compositionally biased region" description="Basic residues" evidence="10">
    <location>
        <begin position="55"/>
        <end position="70"/>
    </location>
</feature>
<evidence type="ECO:0000256" key="8">
    <source>
        <dbReference type="ARBA" id="ARBA00023242"/>
    </source>
</evidence>
<feature type="domain" description="Exonuclease" evidence="11">
    <location>
        <begin position="84"/>
        <end position="256"/>
    </location>
</feature>
<evidence type="ECO:0000256" key="2">
    <source>
        <dbReference type="ARBA" id="ARBA00010489"/>
    </source>
</evidence>
<dbReference type="InterPro" id="IPR012337">
    <property type="entry name" value="RNaseH-like_sf"/>
</dbReference>
<keyword evidence="5" id="KW-0540">Nuclease</keyword>
<evidence type="ECO:0000256" key="1">
    <source>
        <dbReference type="ARBA" id="ARBA00004123"/>
    </source>
</evidence>
<dbReference type="GO" id="GO:0008408">
    <property type="term" value="F:3'-5' exonuclease activity"/>
    <property type="evidence" value="ECO:0007669"/>
    <property type="project" value="InterPro"/>
</dbReference>